<dbReference type="InterPro" id="IPR006669">
    <property type="entry name" value="MgtE_transporter"/>
</dbReference>
<dbReference type="CDD" id="cd04606">
    <property type="entry name" value="CBS_pair_Mg_transporter"/>
    <property type="match status" value="1"/>
</dbReference>
<proteinExistence type="predicted"/>
<sequence>MAVTVTRAYIAQLAGTAIFDPNGDQVGRVSDVVVRPRSDAKPPTVLGLVAEIQAFRRIFIPMGRVTSVAGDAVVLSTGTLNLRKFQTRPGETLVIGELLDRRVRFAREGRQYAGLVVDVAMESDRSGDWRLTRIAVREHTKRLSRRGQLYQLAWEDVTGLAAGQEDQGAAGLIEATEDLRAADLANLVRGLPLRRRVDLALALEDDRLADLLEELSAHDQIELIHSLEQDRVVRVLGEMDPDDAADLLNAMPTAEKLELLSLMEPAEAAPVRQLLQYREGTAGSIMTSEPIILPPDATVAEALAMIRVQSQPQTMAAQVFVCRPPTATPTGRYLGIAFFQRLLREPPSDLLASCLDTDIDPLDPNVPLIEVTRQLAAYDLVAVPVVRDDRLIGAVTVDDVLDHLLPPGWRERDG</sequence>
<dbReference type="InParanoid" id="A0A543AUA8"/>
<dbReference type="Gene3D" id="1.25.60.10">
    <property type="entry name" value="MgtE N-terminal domain-like"/>
    <property type="match status" value="1"/>
</dbReference>
<organism evidence="3 4">
    <name type="scientific">Stackebrandtia endophytica</name>
    <dbReference type="NCBI Taxonomy" id="1496996"/>
    <lineage>
        <taxon>Bacteria</taxon>
        <taxon>Bacillati</taxon>
        <taxon>Actinomycetota</taxon>
        <taxon>Actinomycetes</taxon>
        <taxon>Glycomycetales</taxon>
        <taxon>Glycomycetaceae</taxon>
        <taxon>Stackebrandtia</taxon>
    </lineage>
</organism>
<dbReference type="InterPro" id="IPR058838">
    <property type="entry name" value="SH3_actinomycetes"/>
</dbReference>
<dbReference type="SUPFAM" id="SSF158791">
    <property type="entry name" value="MgtE N-terminal domain-like"/>
    <property type="match status" value="1"/>
</dbReference>
<dbReference type="PANTHER" id="PTHR43773">
    <property type="entry name" value="MAGNESIUM TRANSPORTER MGTE"/>
    <property type="match status" value="1"/>
</dbReference>
<dbReference type="RefSeq" id="WP_142037056.1">
    <property type="nucleotide sequence ID" value="NZ_JBHTGS010000001.1"/>
</dbReference>
<dbReference type="AlphaFoldDB" id="A0A543AUA8"/>
<dbReference type="SMART" id="SM00924">
    <property type="entry name" value="MgtE_N"/>
    <property type="match status" value="1"/>
</dbReference>
<evidence type="ECO:0000313" key="4">
    <source>
        <dbReference type="Proteomes" id="UP000317043"/>
    </source>
</evidence>
<dbReference type="SUPFAM" id="SSF50346">
    <property type="entry name" value="PRC-barrel domain"/>
    <property type="match status" value="1"/>
</dbReference>
<dbReference type="InterPro" id="IPR006668">
    <property type="entry name" value="Mg_transptr_MgtE_intracell_dom"/>
</dbReference>
<dbReference type="Pfam" id="PF03448">
    <property type="entry name" value="MgtE_N"/>
    <property type="match status" value="1"/>
</dbReference>
<dbReference type="InterPro" id="IPR011033">
    <property type="entry name" value="PRC_barrel-like_sf"/>
</dbReference>
<dbReference type="InterPro" id="IPR027275">
    <property type="entry name" value="PRC-brl_dom"/>
</dbReference>
<evidence type="ECO:0000313" key="3">
    <source>
        <dbReference type="EMBL" id="TQL76125.1"/>
    </source>
</evidence>
<dbReference type="GO" id="GO:0015095">
    <property type="term" value="F:magnesium ion transmembrane transporter activity"/>
    <property type="evidence" value="ECO:0007669"/>
    <property type="project" value="InterPro"/>
</dbReference>
<gene>
    <name evidence="3" type="ORF">FB566_1645</name>
</gene>
<name>A0A543AUA8_9ACTN</name>
<dbReference type="InterPro" id="IPR046342">
    <property type="entry name" value="CBS_dom_sf"/>
</dbReference>
<comment type="caution">
    <text evidence="3">The sequence shown here is derived from an EMBL/GenBank/DDBJ whole genome shotgun (WGS) entry which is preliminary data.</text>
</comment>
<dbReference type="EMBL" id="VFOW01000001">
    <property type="protein sequence ID" value="TQL76125.1"/>
    <property type="molecule type" value="Genomic_DNA"/>
</dbReference>
<dbReference type="Pfam" id="PF26205">
    <property type="entry name" value="SH3_actinomycetes"/>
    <property type="match status" value="1"/>
</dbReference>
<dbReference type="InterPro" id="IPR000644">
    <property type="entry name" value="CBS_dom"/>
</dbReference>
<dbReference type="SUPFAM" id="SSF54631">
    <property type="entry name" value="CBS-domain pair"/>
    <property type="match status" value="1"/>
</dbReference>
<dbReference type="PROSITE" id="PS51371">
    <property type="entry name" value="CBS"/>
    <property type="match status" value="1"/>
</dbReference>
<dbReference type="FunCoup" id="A0A543AUA8">
    <property type="interactions" value="1"/>
</dbReference>
<protein>
    <submittedName>
        <fullName evidence="3">Mg/Co/Ni transporter MgtE</fullName>
    </submittedName>
</protein>
<dbReference type="Pfam" id="PF05239">
    <property type="entry name" value="PRC"/>
    <property type="match status" value="1"/>
</dbReference>
<dbReference type="Gene3D" id="3.10.580.10">
    <property type="entry name" value="CBS-domain"/>
    <property type="match status" value="1"/>
</dbReference>
<dbReference type="InterPro" id="IPR038076">
    <property type="entry name" value="MgtE_N_sf"/>
</dbReference>
<feature type="domain" description="CBS" evidence="2">
    <location>
        <begin position="355"/>
        <end position="414"/>
    </location>
</feature>
<evidence type="ECO:0000259" key="2">
    <source>
        <dbReference type="PROSITE" id="PS51371"/>
    </source>
</evidence>
<dbReference type="OrthoDB" id="9764830at2"/>
<dbReference type="PANTHER" id="PTHR43773:SF1">
    <property type="entry name" value="MAGNESIUM TRANSPORTER MGTE"/>
    <property type="match status" value="1"/>
</dbReference>
<accession>A0A543AUA8</accession>
<dbReference type="Pfam" id="PF00571">
    <property type="entry name" value="CBS"/>
    <property type="match status" value="2"/>
</dbReference>
<dbReference type="Proteomes" id="UP000317043">
    <property type="component" value="Unassembled WGS sequence"/>
</dbReference>
<keyword evidence="1" id="KW-0129">CBS domain</keyword>
<dbReference type="GO" id="GO:0016020">
    <property type="term" value="C:membrane"/>
    <property type="evidence" value="ECO:0007669"/>
    <property type="project" value="InterPro"/>
</dbReference>
<keyword evidence="4" id="KW-1185">Reference proteome</keyword>
<evidence type="ECO:0000256" key="1">
    <source>
        <dbReference type="PROSITE-ProRule" id="PRU00703"/>
    </source>
</evidence>
<reference evidence="3 4" key="1">
    <citation type="submission" date="2019-06" db="EMBL/GenBank/DDBJ databases">
        <title>Sequencing the genomes of 1000 actinobacteria strains.</title>
        <authorList>
            <person name="Klenk H.-P."/>
        </authorList>
    </citation>
    <scope>NUCLEOTIDE SEQUENCE [LARGE SCALE GENOMIC DNA]</scope>
    <source>
        <strain evidence="3 4">DSM 45928</strain>
    </source>
</reference>